<feature type="transmembrane region" description="Helical" evidence="1">
    <location>
        <begin position="169"/>
        <end position="188"/>
    </location>
</feature>
<dbReference type="GO" id="GO:0000271">
    <property type="term" value="P:polysaccharide biosynthetic process"/>
    <property type="evidence" value="ECO:0007669"/>
    <property type="project" value="TreeGrafter"/>
</dbReference>
<accession>Q3XZM0</accession>
<feature type="transmembrane region" description="Helical" evidence="1">
    <location>
        <begin position="89"/>
        <end position="121"/>
    </location>
</feature>
<feature type="domain" description="Acyltransferase 3" evidence="2">
    <location>
        <begin position="10"/>
        <end position="250"/>
    </location>
</feature>
<feature type="transmembrane region" description="Helical" evidence="1">
    <location>
        <begin position="208"/>
        <end position="228"/>
    </location>
</feature>
<feature type="transmembrane region" description="Helical" evidence="1">
    <location>
        <begin position="12"/>
        <end position="29"/>
    </location>
</feature>
<feature type="transmembrane region" description="Helical" evidence="1">
    <location>
        <begin position="141"/>
        <end position="162"/>
    </location>
</feature>
<dbReference type="Pfam" id="PF01757">
    <property type="entry name" value="Acyl_transf_3"/>
    <property type="match status" value="1"/>
</dbReference>
<dbReference type="InterPro" id="IPR002656">
    <property type="entry name" value="Acyl_transf_3_dom"/>
</dbReference>
<proteinExistence type="predicted"/>
<dbReference type="InterPro" id="IPR050879">
    <property type="entry name" value="Acyltransferase_3"/>
</dbReference>
<sequence>MRNTLNIEKNSLDLLRYWAAVMVMLGHFLRFSNSGGGDIKEILWKITDFMPGVVISLALSGYLISYSIERTSSTKTFIVKRIMRIYPELWLSTIINIVVILVLVPHLIDTSFIIWILTQFFGVANTPKCLKTFATGSINGALWTIFVEIQLYLIAVLVYRWIKKGSKTIHCVGALVAAFLNVIIGFLAEQQYDWKLLKIVDRSFIPYFLWFYIGMLIYLYRDILILFLRKLTPMLFVLQIVLKITNFQAPGYYASIIDGNLCLQLEQDTI</sequence>
<dbReference type="Proteomes" id="UP000005269">
    <property type="component" value="Chromosome"/>
</dbReference>
<keyword evidence="1" id="KW-1133">Transmembrane helix</keyword>
<keyword evidence="3" id="KW-0808">Transferase</keyword>
<keyword evidence="1" id="KW-0812">Transmembrane</keyword>
<dbReference type="EMBL" id="CP003583">
    <property type="protein sequence ID" value="AFK59582.1"/>
    <property type="molecule type" value="Genomic_DNA"/>
</dbReference>
<evidence type="ECO:0000313" key="3">
    <source>
        <dbReference type="EMBL" id="AFK59582.1"/>
    </source>
</evidence>
<keyword evidence="3" id="KW-0012">Acyltransferase</keyword>
<gene>
    <name evidence="3" type="ORF">HMPREF0351_11958</name>
</gene>
<feature type="transmembrane region" description="Helical" evidence="1">
    <location>
        <begin position="49"/>
        <end position="68"/>
    </location>
</feature>
<protein>
    <submittedName>
        <fullName evidence="3">Acyltransferase</fullName>
    </submittedName>
</protein>
<name>Q3XZM0_ENTFD</name>
<reference evidence="3 4" key="1">
    <citation type="journal article" date="2012" name="BMC Microbiol.">
        <title>Complete genome sequence of Enterococcus faecium strain TX16 and comparative genomic analysis of Enterococcus faecium genomes.</title>
        <authorList>
            <person name="Qin X."/>
            <person name="Galloway-Pena J.R."/>
            <person name="Sillanpaa J."/>
            <person name="Hyeob Roh J."/>
            <person name="Nallapareddy S.R."/>
            <person name="Chowdhury S."/>
            <person name="Bourgogne A."/>
            <person name="Choudhury T."/>
            <person name="Munzy D.M."/>
            <person name="Buhay C.J."/>
            <person name="Ding Y."/>
            <person name="Dugan-Rocha S."/>
            <person name="Liu W."/>
            <person name="Kovar C."/>
            <person name="Sodergren E."/>
            <person name="Highlander S."/>
            <person name="Petrosino J.F."/>
            <person name="Worley K.C."/>
            <person name="Gibbs R.A."/>
            <person name="Weinstock G.M."/>
            <person name="Murray B.E."/>
        </authorList>
    </citation>
    <scope>NUCLEOTIDE SEQUENCE [LARGE SCALE GENOMIC DNA]</scope>
    <source>
        <strain evidence="4">ATCC BAA-472 / TX0016 / DO</strain>
    </source>
</reference>
<evidence type="ECO:0000259" key="2">
    <source>
        <dbReference type="Pfam" id="PF01757"/>
    </source>
</evidence>
<dbReference type="PANTHER" id="PTHR23028:SF53">
    <property type="entry name" value="ACYL_TRANSF_3 DOMAIN-CONTAINING PROTEIN"/>
    <property type="match status" value="1"/>
</dbReference>
<evidence type="ECO:0000313" key="4">
    <source>
        <dbReference type="Proteomes" id="UP000005269"/>
    </source>
</evidence>
<keyword evidence="4" id="KW-1185">Reference proteome</keyword>
<organism evidence="3 4">
    <name type="scientific">Enterococcus faecium (strain ATCC BAA-472 / TX0016 / DO)</name>
    <dbReference type="NCBI Taxonomy" id="333849"/>
    <lineage>
        <taxon>Bacteria</taxon>
        <taxon>Bacillati</taxon>
        <taxon>Bacillota</taxon>
        <taxon>Bacilli</taxon>
        <taxon>Lactobacillales</taxon>
        <taxon>Enterococcaceae</taxon>
        <taxon>Enterococcus</taxon>
    </lineage>
</organism>
<dbReference type="GO" id="GO:0016747">
    <property type="term" value="F:acyltransferase activity, transferring groups other than amino-acyl groups"/>
    <property type="evidence" value="ECO:0007669"/>
    <property type="project" value="InterPro"/>
</dbReference>
<dbReference type="AlphaFoldDB" id="Q3XZM0"/>
<dbReference type="HOGENOM" id="CLU_1029496_0_0_9"/>
<evidence type="ECO:0000256" key="1">
    <source>
        <dbReference type="SAM" id="Phobius"/>
    </source>
</evidence>
<keyword evidence="1" id="KW-0472">Membrane</keyword>
<dbReference type="KEGG" id="efu:HMPREF0351_11958"/>
<dbReference type="RefSeq" id="WP_002288221.1">
    <property type="nucleotide sequence ID" value="NC_017960.1"/>
</dbReference>
<dbReference type="GO" id="GO:0016020">
    <property type="term" value="C:membrane"/>
    <property type="evidence" value="ECO:0007669"/>
    <property type="project" value="TreeGrafter"/>
</dbReference>
<dbReference type="PANTHER" id="PTHR23028">
    <property type="entry name" value="ACETYLTRANSFERASE"/>
    <property type="match status" value="1"/>
</dbReference>